<organism evidence="1 2">
    <name type="scientific">Protomyces lactucae-debilis</name>
    <dbReference type="NCBI Taxonomy" id="2754530"/>
    <lineage>
        <taxon>Eukaryota</taxon>
        <taxon>Fungi</taxon>
        <taxon>Dikarya</taxon>
        <taxon>Ascomycota</taxon>
        <taxon>Taphrinomycotina</taxon>
        <taxon>Taphrinomycetes</taxon>
        <taxon>Taphrinales</taxon>
        <taxon>Protomycetaceae</taxon>
        <taxon>Protomyces</taxon>
    </lineage>
</organism>
<name>A0A1Y2ERU9_PROLT</name>
<dbReference type="Proteomes" id="UP000193685">
    <property type="component" value="Unassembled WGS sequence"/>
</dbReference>
<dbReference type="RefSeq" id="XP_040721911.1">
    <property type="nucleotide sequence ID" value="XM_040870273.1"/>
</dbReference>
<protein>
    <submittedName>
        <fullName evidence="1">Uncharacterized protein</fullName>
    </submittedName>
</protein>
<dbReference type="GeneID" id="63786872"/>
<evidence type="ECO:0000313" key="2">
    <source>
        <dbReference type="Proteomes" id="UP000193685"/>
    </source>
</evidence>
<reference evidence="1 2" key="1">
    <citation type="submission" date="2016-07" db="EMBL/GenBank/DDBJ databases">
        <title>Pervasive Adenine N6-methylation of Active Genes in Fungi.</title>
        <authorList>
            <consortium name="DOE Joint Genome Institute"/>
            <person name="Mondo S.J."/>
            <person name="Dannebaum R.O."/>
            <person name="Kuo R.C."/>
            <person name="Labutti K."/>
            <person name="Haridas S."/>
            <person name="Kuo A."/>
            <person name="Salamov A."/>
            <person name="Ahrendt S.R."/>
            <person name="Lipzen A."/>
            <person name="Sullivan W."/>
            <person name="Andreopoulos W.B."/>
            <person name="Clum A."/>
            <person name="Lindquist E."/>
            <person name="Daum C."/>
            <person name="Ramamoorthy G.K."/>
            <person name="Gryganskyi A."/>
            <person name="Culley D."/>
            <person name="Magnuson J.K."/>
            <person name="James T.Y."/>
            <person name="O'Malley M.A."/>
            <person name="Stajich J.E."/>
            <person name="Spatafora J.W."/>
            <person name="Visel A."/>
            <person name="Grigoriev I.V."/>
        </authorList>
    </citation>
    <scope>NUCLEOTIDE SEQUENCE [LARGE SCALE GENOMIC DNA]</scope>
    <source>
        <strain evidence="1 2">12-1054</strain>
    </source>
</reference>
<proteinExistence type="predicted"/>
<evidence type="ECO:0000313" key="1">
    <source>
        <dbReference type="EMBL" id="ORY73906.1"/>
    </source>
</evidence>
<keyword evidence="2" id="KW-1185">Reference proteome</keyword>
<accession>A0A1Y2ERU9</accession>
<gene>
    <name evidence="1" type="ORF">BCR37DRAFT_384626</name>
</gene>
<comment type="caution">
    <text evidence="1">The sequence shown here is derived from an EMBL/GenBank/DDBJ whole genome shotgun (WGS) entry which is preliminary data.</text>
</comment>
<dbReference type="EMBL" id="MCFI01000032">
    <property type="protein sequence ID" value="ORY73906.1"/>
    <property type="molecule type" value="Genomic_DNA"/>
</dbReference>
<dbReference type="AlphaFoldDB" id="A0A1Y2ERU9"/>
<sequence length="421" mass="47979">MPDYFPEFMRRISLNPSLSFLLVSTYDTPEFCPRQGQSVYFQDTRHRVYCAEMEDIIHDAAEAMCRDWQCTGKDELDRVRRHLADYVQTGGATWNNLKPLYPTLFGHLFRSQFEQHFSHWFRIDLDVFVGRWDLLFPKSALAYDVITFSSGGQASWTHIWLKGYLTGFRNEPRVARQWLRMHIFASPDRFCLTFDRHTFERHYLAADEGAQTVAFMRDAPSSDDVSWIVLPGLLAVDLDLAANPSAIALTRSDIIRVPANSTRKTIEALASLPAFSDEPGVRVGVGQQLQLTQKCQMSWMPPQDRLCIKRPPNDTAISRILDAGLQVQIARSRRNGSSPSVITASVFPSRGSGYGTHILAYHFQDSKKQGLNYSQQQASDEILVVGKAFESQRWWLDHVDASGKRLRNYGDSVNSSTELRD</sequence>